<proteinExistence type="inferred from homology"/>
<dbReference type="PANTHER" id="PTHR22550">
    <property type="entry name" value="SPORE GERMINATION PROTEIN"/>
    <property type="match status" value="1"/>
</dbReference>
<feature type="transmembrane region" description="Helical" evidence="5">
    <location>
        <begin position="412"/>
        <end position="440"/>
    </location>
</feature>
<dbReference type="PIRSF" id="PIRSF005690">
    <property type="entry name" value="GerBA"/>
    <property type="match status" value="1"/>
</dbReference>
<sequence>MKKGKWNGAPSCIDQIQKWFEHSSDVVLRTKTFDNEGRYLLGFLYAPNLVDMQFINEVILPTISKAVQENGELTIDQLSNIMEISMFKKGSDVKEGVESILFSGDLIIINESSNEIYYTPLANSPKRSPEESNIESSIRGPRDGFVENISDNMSLIRQRLKTASLKCIEYTIGKRSKTKILLLYIDDIINPSILLDIKKRLDSLKVDIIVSSYQVEELLYDNQFSIFPLMDYVGRPDFVVESLNQGRFAILVDGNPTCLIGPTSINQLLYSADDAHASFFYISFMRIIRVVALFVTVTLPGFFIALVSYQFDQIPFSLLATISITRQGLPIPASLEAFMMIILFELFKEAGLRLPKAVGPTVSVLGGLIIGDAAIRAGLTSPSMLVIVAVTVLSSYTLINQNIAGNIVIIRLFIFACSAFLGLFGFFMGIFLILIAVVSLESFGQPFVNPFSKPNKSDMLKVLFKLPYGMLRQRNQAIQSSDNEPQKESNK</sequence>
<organism evidence="6 7">
    <name type="scientific">Peribacillus simplex NBRC 15720 = DSM 1321</name>
    <dbReference type="NCBI Taxonomy" id="1349754"/>
    <lineage>
        <taxon>Bacteria</taxon>
        <taxon>Bacillati</taxon>
        <taxon>Bacillota</taxon>
        <taxon>Bacilli</taxon>
        <taxon>Bacillales</taxon>
        <taxon>Bacillaceae</taxon>
        <taxon>Peribacillus</taxon>
    </lineage>
</organism>
<keyword evidence="5" id="KW-1133">Transmembrane helix</keyword>
<keyword evidence="5" id="KW-0812">Transmembrane</keyword>
<dbReference type="Proteomes" id="UP000214618">
    <property type="component" value="Chromosome"/>
</dbReference>
<dbReference type="InterPro" id="IPR004995">
    <property type="entry name" value="Spore_Ger"/>
</dbReference>
<dbReference type="GeneID" id="56475039"/>
<feature type="transmembrane region" description="Helical" evidence="5">
    <location>
        <begin position="381"/>
        <end position="400"/>
    </location>
</feature>
<name>A0A223EL70_9BACI</name>
<comment type="similarity">
    <text evidence="2 4">Belongs to the GerABKA family.</text>
</comment>
<evidence type="ECO:0000256" key="2">
    <source>
        <dbReference type="ARBA" id="ARBA00005278"/>
    </source>
</evidence>
<feature type="transmembrane region" description="Helical" evidence="5">
    <location>
        <begin position="329"/>
        <end position="347"/>
    </location>
</feature>
<accession>A0A223EL70</accession>
<keyword evidence="3 4" id="KW-0472">Membrane</keyword>
<reference evidence="6 7" key="1">
    <citation type="submission" date="2016-10" db="EMBL/GenBank/DDBJ databases">
        <title>The whole genome sequencing and assembly of Bacillus simplex DSM 1321 strain.</title>
        <authorList>
            <person name="Park M.-K."/>
            <person name="Lee Y.-J."/>
            <person name="Yi H."/>
            <person name="Bahn Y.-S."/>
            <person name="Kim J.F."/>
            <person name="Lee D.-W."/>
        </authorList>
    </citation>
    <scope>NUCLEOTIDE SEQUENCE [LARGE SCALE GENOMIC DNA]</scope>
    <source>
        <strain evidence="6 7">DSM 1321</strain>
    </source>
</reference>
<evidence type="ECO:0000256" key="5">
    <source>
        <dbReference type="SAM" id="Phobius"/>
    </source>
</evidence>
<dbReference type="RefSeq" id="WP_063232787.1">
    <property type="nucleotide sequence ID" value="NZ_BCVO01000003.1"/>
</dbReference>
<evidence type="ECO:0000256" key="4">
    <source>
        <dbReference type="PIRNR" id="PIRNR005690"/>
    </source>
</evidence>
<dbReference type="OrthoDB" id="9772630at2"/>
<dbReference type="GO" id="GO:0005886">
    <property type="term" value="C:plasma membrane"/>
    <property type="evidence" value="ECO:0007669"/>
    <property type="project" value="UniProtKB-SubCell"/>
</dbReference>
<dbReference type="AlphaFoldDB" id="A0A223EL70"/>
<dbReference type="PANTHER" id="PTHR22550:SF5">
    <property type="entry name" value="LEUCINE ZIPPER PROTEIN 4"/>
    <property type="match status" value="1"/>
</dbReference>
<feature type="transmembrane region" description="Helical" evidence="5">
    <location>
        <begin position="287"/>
        <end position="309"/>
    </location>
</feature>
<evidence type="ECO:0000313" key="7">
    <source>
        <dbReference type="Proteomes" id="UP000214618"/>
    </source>
</evidence>
<dbReference type="Pfam" id="PF03323">
    <property type="entry name" value="GerA"/>
    <property type="match status" value="1"/>
</dbReference>
<evidence type="ECO:0000313" key="6">
    <source>
        <dbReference type="EMBL" id="ASS95974.1"/>
    </source>
</evidence>
<dbReference type="GO" id="GO:0009847">
    <property type="term" value="P:spore germination"/>
    <property type="evidence" value="ECO:0007669"/>
    <property type="project" value="UniProtKB-UniRule"/>
</dbReference>
<evidence type="ECO:0008006" key="8">
    <source>
        <dbReference type="Google" id="ProtNLM"/>
    </source>
</evidence>
<evidence type="ECO:0000256" key="1">
    <source>
        <dbReference type="ARBA" id="ARBA00004141"/>
    </source>
</evidence>
<evidence type="ECO:0000256" key="3">
    <source>
        <dbReference type="ARBA" id="ARBA00023136"/>
    </source>
</evidence>
<dbReference type="InterPro" id="IPR050768">
    <property type="entry name" value="UPF0353/GerABKA_families"/>
</dbReference>
<protein>
    <recommendedName>
        <fullName evidence="8">Spore germination protein</fullName>
    </recommendedName>
</protein>
<gene>
    <name evidence="6" type="ORF">BS1321_19920</name>
</gene>
<comment type="subcellular location">
    <subcellularLocation>
        <location evidence="4">Cell membrane</location>
    </subcellularLocation>
    <subcellularLocation>
        <location evidence="1">Membrane</location>
        <topology evidence="1">Multi-pass membrane protein</topology>
    </subcellularLocation>
</comment>
<dbReference type="EMBL" id="CP017704">
    <property type="protein sequence ID" value="ASS95974.1"/>
    <property type="molecule type" value="Genomic_DNA"/>
</dbReference>